<name>A0AA91G8F4_9ENTE</name>
<accession>A0AA91G8F4</accession>
<gene>
    <name evidence="1" type="ORF">RV15_GL001971</name>
</gene>
<evidence type="ECO:0000313" key="1">
    <source>
        <dbReference type="EMBL" id="OJG87578.1"/>
    </source>
</evidence>
<comment type="caution">
    <text evidence="1">The sequence shown here is derived from an EMBL/GenBank/DDBJ whole genome shotgun (WGS) entry which is preliminary data.</text>
</comment>
<proteinExistence type="predicted"/>
<dbReference type="Proteomes" id="UP000183039">
    <property type="component" value="Unassembled WGS sequence"/>
</dbReference>
<sequence length="105" mass="12187">MPWDLEDYPSSFKNFDPLLKKKAIEIANALVSEGYPDDRAIPIAISQSKKWLSEATDTEKAVFKKEADPKKTDKHSDKKINTDLLDNDVLVYYKENRWYVSDEEC</sequence>
<dbReference type="EMBL" id="JXLC01000028">
    <property type="protein sequence ID" value="OJG87578.1"/>
    <property type="molecule type" value="Genomic_DNA"/>
</dbReference>
<organism evidence="1 2">
    <name type="scientific">Enterococcus silesiacus</name>
    <dbReference type="NCBI Taxonomy" id="332949"/>
    <lineage>
        <taxon>Bacteria</taxon>
        <taxon>Bacillati</taxon>
        <taxon>Bacillota</taxon>
        <taxon>Bacilli</taxon>
        <taxon>Lactobacillales</taxon>
        <taxon>Enterococcaceae</taxon>
        <taxon>Enterococcus</taxon>
    </lineage>
</organism>
<evidence type="ECO:0008006" key="3">
    <source>
        <dbReference type="Google" id="ProtNLM"/>
    </source>
</evidence>
<protein>
    <recommendedName>
        <fullName evidence="3">DUF2188 domain-containing protein</fullName>
    </recommendedName>
</protein>
<reference evidence="1 2" key="1">
    <citation type="submission" date="2014-12" db="EMBL/GenBank/DDBJ databases">
        <title>Draft genome sequences of 29 type strains of Enterococci.</title>
        <authorList>
            <person name="Zhong Z."/>
            <person name="Sun Z."/>
            <person name="Liu W."/>
            <person name="Zhang W."/>
            <person name="Zhang H."/>
        </authorList>
    </citation>
    <scope>NUCLEOTIDE SEQUENCE [LARGE SCALE GENOMIC DNA]</scope>
    <source>
        <strain evidence="1 2">DSM 22801</strain>
    </source>
</reference>
<evidence type="ECO:0000313" key="2">
    <source>
        <dbReference type="Proteomes" id="UP000183039"/>
    </source>
</evidence>
<dbReference type="AlphaFoldDB" id="A0AA91G8F4"/>